<sequence>MRTIRAAIAVFAAAIALTLVPTATAHNGIANWQTYNLGLHYCASSNAVCCVAKASVSENKFTCRPNADCDLCWNRHQVTCQVNGQTYCSAQFDTCCVAQADASSGKRTCRLCLIVNSTAASIDSTSNTGGPRRPRLRHLPVAVLPIGKHATLDQRGVRTQPLSAVSRMGMVTSTRADCGGSSPPPPPSNPPPPPPPSNGIPDWATCYPGSTWCSNSASQCCIVLHR</sequence>
<feature type="region of interest" description="Disordered" evidence="1">
    <location>
        <begin position="173"/>
        <end position="199"/>
    </location>
</feature>
<dbReference type="EMBL" id="KQ965772">
    <property type="protein sequence ID" value="KXS13959.1"/>
    <property type="molecule type" value="Genomic_DNA"/>
</dbReference>
<organism evidence="3 4">
    <name type="scientific">Gonapodya prolifera (strain JEL478)</name>
    <name type="common">Monoblepharis prolifera</name>
    <dbReference type="NCBI Taxonomy" id="1344416"/>
    <lineage>
        <taxon>Eukaryota</taxon>
        <taxon>Fungi</taxon>
        <taxon>Fungi incertae sedis</taxon>
        <taxon>Chytridiomycota</taxon>
        <taxon>Chytridiomycota incertae sedis</taxon>
        <taxon>Monoblepharidomycetes</taxon>
        <taxon>Monoblepharidales</taxon>
        <taxon>Gonapodyaceae</taxon>
        <taxon>Gonapodya</taxon>
    </lineage>
</organism>
<dbReference type="Proteomes" id="UP000070544">
    <property type="component" value="Unassembled WGS sequence"/>
</dbReference>
<gene>
    <name evidence="3" type="ORF">M427DRAFT_33398</name>
</gene>
<feature type="chain" id="PRO_5007296037" evidence="2">
    <location>
        <begin position="26"/>
        <end position="226"/>
    </location>
</feature>
<dbReference type="AlphaFoldDB" id="A0A139ABB5"/>
<reference evidence="3 4" key="1">
    <citation type="journal article" date="2015" name="Genome Biol. Evol.">
        <title>Phylogenomic analyses indicate that early fungi evolved digesting cell walls of algal ancestors of land plants.</title>
        <authorList>
            <person name="Chang Y."/>
            <person name="Wang S."/>
            <person name="Sekimoto S."/>
            <person name="Aerts A.L."/>
            <person name="Choi C."/>
            <person name="Clum A."/>
            <person name="LaButti K.M."/>
            <person name="Lindquist E.A."/>
            <person name="Yee Ngan C."/>
            <person name="Ohm R.A."/>
            <person name="Salamov A.A."/>
            <person name="Grigoriev I.V."/>
            <person name="Spatafora J.W."/>
            <person name="Berbee M.L."/>
        </authorList>
    </citation>
    <scope>NUCLEOTIDE SEQUENCE [LARGE SCALE GENOMIC DNA]</scope>
    <source>
        <strain evidence="3 4">JEL478</strain>
    </source>
</reference>
<feature type="compositionally biased region" description="Pro residues" evidence="1">
    <location>
        <begin position="182"/>
        <end position="198"/>
    </location>
</feature>
<accession>A0A139ABB5</accession>
<evidence type="ECO:0000313" key="3">
    <source>
        <dbReference type="EMBL" id="KXS13959.1"/>
    </source>
</evidence>
<evidence type="ECO:0000256" key="2">
    <source>
        <dbReference type="SAM" id="SignalP"/>
    </source>
</evidence>
<feature type="signal peptide" evidence="2">
    <location>
        <begin position="1"/>
        <end position="25"/>
    </location>
</feature>
<evidence type="ECO:0000313" key="4">
    <source>
        <dbReference type="Proteomes" id="UP000070544"/>
    </source>
</evidence>
<protein>
    <submittedName>
        <fullName evidence="3">Uncharacterized protein</fullName>
    </submittedName>
</protein>
<keyword evidence="2" id="KW-0732">Signal</keyword>
<proteinExistence type="predicted"/>
<name>A0A139ABB5_GONPJ</name>
<keyword evidence="4" id="KW-1185">Reference proteome</keyword>
<evidence type="ECO:0000256" key="1">
    <source>
        <dbReference type="SAM" id="MobiDB-lite"/>
    </source>
</evidence>